<dbReference type="Gene3D" id="3.30.450.20">
    <property type="entry name" value="PAS domain"/>
    <property type="match status" value="1"/>
</dbReference>
<dbReference type="Pfam" id="PF00512">
    <property type="entry name" value="HisKA"/>
    <property type="match status" value="1"/>
</dbReference>
<dbReference type="InterPro" id="IPR000700">
    <property type="entry name" value="PAS-assoc_C"/>
</dbReference>
<keyword evidence="4" id="KW-0597">Phosphoprotein</keyword>
<dbReference type="CDD" id="cd00082">
    <property type="entry name" value="HisKA"/>
    <property type="match status" value="1"/>
</dbReference>
<dbReference type="SUPFAM" id="SSF55785">
    <property type="entry name" value="PYP-like sensor domain (PAS domain)"/>
    <property type="match status" value="1"/>
</dbReference>
<dbReference type="EC" id="2.7.13.3" evidence="3"/>
<name>A0AA37QJH0_9BACT</name>
<dbReference type="InterPro" id="IPR003661">
    <property type="entry name" value="HisK_dim/P_dom"/>
</dbReference>
<evidence type="ECO:0000259" key="16">
    <source>
        <dbReference type="PROSITE" id="PS50112"/>
    </source>
</evidence>
<dbReference type="AlphaFoldDB" id="A0AA37QJH0"/>
<gene>
    <name evidence="18" type="ORF">rosag_34610</name>
</gene>
<keyword evidence="13" id="KW-0175">Coiled coil</keyword>
<sequence>MTTGSLPQALLRLRSRSPVVRYAAPVALMVLSVAVAVSVGHAELGDEILTPAVLFAAWYGGIGPGLVTVAIASLSISYFFTEPLYSLSVATEEDWAFLAVYTVSVVLVAWLTAIQQRTTDALLVARDELTARMHDLRAANADLRTEIAERERMAVEVRKQASLLDLTHDGIYVRDGGDVTTYWNRGATELYGWTSEEACGRSSHAMLRTVFPIPKSAIEAELYRTGRWEGELVQTTRDGARVIVTSRWSLQTDAEGRPVGILETNSDVTARRRADEMRDEARAALARVTRVTTLGEITASIAHEVNQPLAAVVMNGNACRRWLALDPPDLAEAREAAERVVRDGTRAAQVIARVRALLHGGAPEKQPLSLNEVVGEALAFTRGEIDRQGVTLRVALRDGLPMVSGDRVQLQQVLVNVVLNGIEAMAEVPESQRLLEIASQDDGAGGVRVAVSDRGKGLDPASAAQLFEPFFSTKPGGLGLGLAISRSIVEAHGGRIAATPNEGAGATIAITLPGGNGDA</sequence>
<dbReference type="Gene3D" id="1.20.120.620">
    <property type="entry name" value="Backbone structure of the membrane domain of e. Coli histidine kinase receptor kdpd"/>
    <property type="match status" value="1"/>
</dbReference>
<dbReference type="SMART" id="SM00387">
    <property type="entry name" value="HATPase_c"/>
    <property type="match status" value="1"/>
</dbReference>
<keyword evidence="19" id="KW-1185">Reference proteome</keyword>
<keyword evidence="9" id="KW-0067">ATP-binding</keyword>
<keyword evidence="8" id="KW-0418">Kinase</keyword>
<evidence type="ECO:0000256" key="11">
    <source>
        <dbReference type="ARBA" id="ARBA00023012"/>
    </source>
</evidence>
<dbReference type="InterPro" id="IPR004358">
    <property type="entry name" value="Sig_transdc_His_kin-like_C"/>
</dbReference>
<protein>
    <recommendedName>
        <fullName evidence="3">histidine kinase</fullName>
        <ecNumber evidence="3">2.7.13.3</ecNumber>
    </recommendedName>
</protein>
<evidence type="ECO:0000256" key="2">
    <source>
        <dbReference type="ARBA" id="ARBA00004141"/>
    </source>
</evidence>
<evidence type="ECO:0000256" key="5">
    <source>
        <dbReference type="ARBA" id="ARBA00022679"/>
    </source>
</evidence>
<dbReference type="PRINTS" id="PR00344">
    <property type="entry name" value="BCTRLSENSOR"/>
</dbReference>
<evidence type="ECO:0000256" key="12">
    <source>
        <dbReference type="ARBA" id="ARBA00023136"/>
    </source>
</evidence>
<feature type="domain" description="PAS" evidence="16">
    <location>
        <begin position="156"/>
        <end position="212"/>
    </location>
</feature>
<evidence type="ECO:0000256" key="13">
    <source>
        <dbReference type="SAM" id="Coils"/>
    </source>
</evidence>
<dbReference type="SUPFAM" id="SSF55874">
    <property type="entry name" value="ATPase domain of HSP90 chaperone/DNA topoisomerase II/histidine kinase"/>
    <property type="match status" value="1"/>
</dbReference>
<feature type="domain" description="PAC" evidence="17">
    <location>
        <begin position="226"/>
        <end position="280"/>
    </location>
</feature>
<evidence type="ECO:0000259" key="15">
    <source>
        <dbReference type="PROSITE" id="PS50109"/>
    </source>
</evidence>
<evidence type="ECO:0000256" key="1">
    <source>
        <dbReference type="ARBA" id="ARBA00000085"/>
    </source>
</evidence>
<dbReference type="InterPro" id="IPR005467">
    <property type="entry name" value="His_kinase_dom"/>
</dbReference>
<dbReference type="InterPro" id="IPR013656">
    <property type="entry name" value="PAS_4"/>
</dbReference>
<dbReference type="PANTHER" id="PTHR43065:SF10">
    <property type="entry name" value="PEROXIDE STRESS-ACTIVATED HISTIDINE KINASE MAK3"/>
    <property type="match status" value="1"/>
</dbReference>
<dbReference type="CDD" id="cd00130">
    <property type="entry name" value="PAS"/>
    <property type="match status" value="1"/>
</dbReference>
<dbReference type="PROSITE" id="PS50113">
    <property type="entry name" value="PAC"/>
    <property type="match status" value="1"/>
</dbReference>
<reference evidence="18" key="1">
    <citation type="submission" date="2022-08" db="EMBL/GenBank/DDBJ databases">
        <title>Draft genome sequencing of Roseisolibacter agri AW1220.</title>
        <authorList>
            <person name="Tobiishi Y."/>
            <person name="Tonouchi A."/>
        </authorList>
    </citation>
    <scope>NUCLEOTIDE SEQUENCE</scope>
    <source>
        <strain evidence="18">AW1220</strain>
    </source>
</reference>
<dbReference type="Pfam" id="PF13493">
    <property type="entry name" value="DUF4118"/>
    <property type="match status" value="1"/>
</dbReference>
<keyword evidence="10 14" id="KW-1133">Transmembrane helix</keyword>
<evidence type="ECO:0000256" key="6">
    <source>
        <dbReference type="ARBA" id="ARBA00022692"/>
    </source>
</evidence>
<dbReference type="EMBL" id="BRXS01000005">
    <property type="protein sequence ID" value="GLC26948.1"/>
    <property type="molecule type" value="Genomic_DNA"/>
</dbReference>
<dbReference type="RefSeq" id="WP_284351398.1">
    <property type="nucleotide sequence ID" value="NZ_BRXS01000005.1"/>
</dbReference>
<dbReference type="SMART" id="SM00091">
    <property type="entry name" value="PAS"/>
    <property type="match status" value="1"/>
</dbReference>
<dbReference type="GO" id="GO:0016020">
    <property type="term" value="C:membrane"/>
    <property type="evidence" value="ECO:0007669"/>
    <property type="project" value="UniProtKB-SubCell"/>
</dbReference>
<dbReference type="InterPro" id="IPR036890">
    <property type="entry name" value="HATPase_C_sf"/>
</dbReference>
<evidence type="ECO:0000256" key="7">
    <source>
        <dbReference type="ARBA" id="ARBA00022741"/>
    </source>
</evidence>
<keyword evidence="12 14" id="KW-0472">Membrane</keyword>
<keyword evidence="7" id="KW-0547">Nucleotide-binding</keyword>
<dbReference type="InterPro" id="IPR035965">
    <property type="entry name" value="PAS-like_dom_sf"/>
</dbReference>
<dbReference type="InterPro" id="IPR025201">
    <property type="entry name" value="KdpD_TM"/>
</dbReference>
<feature type="transmembrane region" description="Helical" evidence="14">
    <location>
        <begin position="52"/>
        <end position="80"/>
    </location>
</feature>
<comment type="caution">
    <text evidence="18">The sequence shown here is derived from an EMBL/GenBank/DDBJ whole genome shotgun (WGS) entry which is preliminary data.</text>
</comment>
<dbReference type="Gene3D" id="1.10.287.130">
    <property type="match status" value="1"/>
</dbReference>
<evidence type="ECO:0000259" key="17">
    <source>
        <dbReference type="PROSITE" id="PS50113"/>
    </source>
</evidence>
<dbReference type="PROSITE" id="PS50112">
    <property type="entry name" value="PAS"/>
    <property type="match status" value="1"/>
</dbReference>
<evidence type="ECO:0000256" key="4">
    <source>
        <dbReference type="ARBA" id="ARBA00022553"/>
    </source>
</evidence>
<feature type="transmembrane region" description="Helical" evidence="14">
    <location>
        <begin position="20"/>
        <end position="40"/>
    </location>
</feature>
<evidence type="ECO:0000313" key="18">
    <source>
        <dbReference type="EMBL" id="GLC26948.1"/>
    </source>
</evidence>
<dbReference type="Pfam" id="PF08448">
    <property type="entry name" value="PAS_4"/>
    <property type="match status" value="1"/>
</dbReference>
<feature type="coiled-coil region" evidence="13">
    <location>
        <begin position="126"/>
        <end position="160"/>
    </location>
</feature>
<feature type="transmembrane region" description="Helical" evidence="14">
    <location>
        <begin position="95"/>
        <end position="114"/>
    </location>
</feature>
<dbReference type="Pfam" id="PF02518">
    <property type="entry name" value="HATPase_c"/>
    <property type="match status" value="1"/>
</dbReference>
<evidence type="ECO:0000256" key="3">
    <source>
        <dbReference type="ARBA" id="ARBA00012438"/>
    </source>
</evidence>
<proteinExistence type="predicted"/>
<keyword evidence="5" id="KW-0808">Transferase</keyword>
<dbReference type="InterPro" id="IPR003594">
    <property type="entry name" value="HATPase_dom"/>
</dbReference>
<dbReference type="PANTHER" id="PTHR43065">
    <property type="entry name" value="SENSOR HISTIDINE KINASE"/>
    <property type="match status" value="1"/>
</dbReference>
<dbReference type="InterPro" id="IPR000014">
    <property type="entry name" value="PAS"/>
</dbReference>
<comment type="subcellular location">
    <subcellularLocation>
        <location evidence="2">Membrane</location>
        <topology evidence="2">Multi-pass membrane protein</topology>
    </subcellularLocation>
</comment>
<dbReference type="Gene3D" id="3.30.565.10">
    <property type="entry name" value="Histidine kinase-like ATPase, C-terminal domain"/>
    <property type="match status" value="1"/>
</dbReference>
<comment type="catalytic activity">
    <reaction evidence="1">
        <text>ATP + protein L-histidine = ADP + protein N-phospho-L-histidine.</text>
        <dbReference type="EC" id="2.7.13.3"/>
    </reaction>
</comment>
<dbReference type="InterPro" id="IPR038318">
    <property type="entry name" value="KdpD_sf"/>
</dbReference>
<evidence type="ECO:0000313" key="19">
    <source>
        <dbReference type="Proteomes" id="UP001161325"/>
    </source>
</evidence>
<dbReference type="Proteomes" id="UP001161325">
    <property type="component" value="Unassembled WGS sequence"/>
</dbReference>
<dbReference type="SUPFAM" id="SSF47384">
    <property type="entry name" value="Homodimeric domain of signal transducing histidine kinase"/>
    <property type="match status" value="1"/>
</dbReference>
<evidence type="ECO:0000256" key="10">
    <source>
        <dbReference type="ARBA" id="ARBA00022989"/>
    </source>
</evidence>
<dbReference type="GO" id="GO:0005524">
    <property type="term" value="F:ATP binding"/>
    <property type="evidence" value="ECO:0007669"/>
    <property type="project" value="UniProtKB-KW"/>
</dbReference>
<feature type="domain" description="Histidine kinase" evidence="15">
    <location>
        <begin position="300"/>
        <end position="516"/>
    </location>
</feature>
<dbReference type="NCBIfam" id="TIGR00229">
    <property type="entry name" value="sensory_box"/>
    <property type="match status" value="1"/>
</dbReference>
<keyword evidence="6 14" id="KW-0812">Transmembrane</keyword>
<evidence type="ECO:0000256" key="14">
    <source>
        <dbReference type="SAM" id="Phobius"/>
    </source>
</evidence>
<evidence type="ECO:0000256" key="8">
    <source>
        <dbReference type="ARBA" id="ARBA00022777"/>
    </source>
</evidence>
<evidence type="ECO:0000256" key="9">
    <source>
        <dbReference type="ARBA" id="ARBA00022840"/>
    </source>
</evidence>
<keyword evidence="11" id="KW-0902">Two-component regulatory system</keyword>
<dbReference type="SMART" id="SM00388">
    <property type="entry name" value="HisKA"/>
    <property type="match status" value="1"/>
</dbReference>
<dbReference type="InterPro" id="IPR036097">
    <property type="entry name" value="HisK_dim/P_sf"/>
</dbReference>
<organism evidence="18 19">
    <name type="scientific">Roseisolibacter agri</name>
    <dbReference type="NCBI Taxonomy" id="2014610"/>
    <lineage>
        <taxon>Bacteria</taxon>
        <taxon>Pseudomonadati</taxon>
        <taxon>Gemmatimonadota</taxon>
        <taxon>Gemmatimonadia</taxon>
        <taxon>Gemmatimonadales</taxon>
        <taxon>Gemmatimonadaceae</taxon>
        <taxon>Roseisolibacter</taxon>
    </lineage>
</organism>
<accession>A0AA37QJH0</accession>
<dbReference type="GO" id="GO:0000155">
    <property type="term" value="F:phosphorelay sensor kinase activity"/>
    <property type="evidence" value="ECO:0007669"/>
    <property type="project" value="InterPro"/>
</dbReference>
<dbReference type="PROSITE" id="PS50109">
    <property type="entry name" value="HIS_KIN"/>
    <property type="match status" value="1"/>
</dbReference>